<name>A0ABD2IKC5_HETSC</name>
<keyword evidence="4" id="KW-1185">Reference proteome</keyword>
<evidence type="ECO:0000259" key="2">
    <source>
        <dbReference type="PROSITE" id="PS00028"/>
    </source>
</evidence>
<evidence type="ECO:0000313" key="3">
    <source>
        <dbReference type="EMBL" id="KAL3080559.1"/>
    </source>
</evidence>
<comment type="caution">
    <text evidence="3">The sequence shown here is derived from an EMBL/GenBank/DDBJ whole genome shotgun (WGS) entry which is preliminary data.</text>
</comment>
<sequence>MEHLYHTRMELPIAHIYGFTGELLTGMDVDGWQLNSDYLATRWPIVRALVGQLKHEFNTLVVEMALWDMEQGIKQFVVANAENDQAKILEQMMLWDWKMEYKQFIVEMDENDQTKLLEEMKEKFNKFVDYDDPKNGGETIQEKILEHFHTKLKQLEIDEANSFLSIKPFKKALKKLASLGEEINSAAGGNNNKMLKEIQQILLVLSAESAIDLLRMKELNARVAMMVVKVDDTHSYINVYEYIRFGTKLNWYSEHIAKKVMLITTEANAIMNQLIFVYEEAKLKINNIQMKISEELDIYKLKAFGEMLELQDELNKIGTKMPPENIIWQIGLYRKNDANQIQCGKCNKIIKSTAKAITHLQTKHKKSKYAVKFDEKTKHLGNANNAHSLSEASQKEAQQITMQHTMELERIISQSGKVYEQLDAAFSRNNMPRKIIKQHQESCKHGLSPVFEKFETGTSPKLEEVKLALKQTYLDIKYIEKIVSDEIFMVKKLYIMPENLLKNGVKKGGGGGGQTKRKQKVSASF</sequence>
<proteinExistence type="predicted"/>
<feature type="domain" description="C2H2-type" evidence="2">
    <location>
        <begin position="343"/>
        <end position="364"/>
    </location>
</feature>
<accession>A0ABD2IKC5</accession>
<feature type="region of interest" description="Disordered" evidence="1">
    <location>
        <begin position="505"/>
        <end position="525"/>
    </location>
</feature>
<dbReference type="EMBL" id="JBICCN010000293">
    <property type="protein sequence ID" value="KAL3080559.1"/>
    <property type="molecule type" value="Genomic_DNA"/>
</dbReference>
<reference evidence="3 4" key="1">
    <citation type="submission" date="2024-10" db="EMBL/GenBank/DDBJ databases">
        <authorList>
            <person name="Kim D."/>
        </authorList>
    </citation>
    <scope>NUCLEOTIDE SEQUENCE [LARGE SCALE GENOMIC DNA]</scope>
    <source>
        <strain evidence="3">Taebaek</strain>
    </source>
</reference>
<dbReference type="Proteomes" id="UP001620645">
    <property type="component" value="Unassembled WGS sequence"/>
</dbReference>
<gene>
    <name evidence="3" type="ORF">niasHS_013753</name>
</gene>
<evidence type="ECO:0000313" key="4">
    <source>
        <dbReference type="Proteomes" id="UP001620645"/>
    </source>
</evidence>
<evidence type="ECO:0000256" key="1">
    <source>
        <dbReference type="SAM" id="MobiDB-lite"/>
    </source>
</evidence>
<dbReference type="PROSITE" id="PS00028">
    <property type="entry name" value="ZINC_FINGER_C2H2_1"/>
    <property type="match status" value="1"/>
</dbReference>
<feature type="compositionally biased region" description="Basic residues" evidence="1">
    <location>
        <begin position="515"/>
        <end position="525"/>
    </location>
</feature>
<protein>
    <recommendedName>
        <fullName evidence="2">C2H2-type domain-containing protein</fullName>
    </recommendedName>
</protein>
<dbReference type="AlphaFoldDB" id="A0ABD2IKC5"/>
<organism evidence="3 4">
    <name type="scientific">Heterodera schachtii</name>
    <name type="common">Sugarbeet cyst nematode worm</name>
    <name type="synonym">Tylenchus schachtii</name>
    <dbReference type="NCBI Taxonomy" id="97005"/>
    <lineage>
        <taxon>Eukaryota</taxon>
        <taxon>Metazoa</taxon>
        <taxon>Ecdysozoa</taxon>
        <taxon>Nematoda</taxon>
        <taxon>Chromadorea</taxon>
        <taxon>Rhabditida</taxon>
        <taxon>Tylenchina</taxon>
        <taxon>Tylenchomorpha</taxon>
        <taxon>Tylenchoidea</taxon>
        <taxon>Heteroderidae</taxon>
        <taxon>Heteroderinae</taxon>
        <taxon>Heterodera</taxon>
    </lineage>
</organism>
<dbReference type="InterPro" id="IPR013087">
    <property type="entry name" value="Znf_C2H2_type"/>
</dbReference>